<sequence length="864" mass="96575">MLETGADSKLSWTVESHSRVPEMPNPLREKAKTAHGEDCDLAVLMVEVWQDDASGNVSKQYDPHLITCVRNTALPGRLLQQDFHIHHVSSSQHASAGEQFAAVRDIIRSTEQDPIQCFDSHCNKNIAIIVRAPGLPADNPQQSIEASHIGCNANFPCRKCAWGATTIDKTSPEIYHACHLSTGVKRTASQIRDRLQTQLDLATRGDAKSIKELQMATGTKDKVTQYWIDKSLARFSQIQDQQPDITTAEISTQVSEWLQHQPGDKMNPLLDITGLDPAQDTPVELLHTVLLGVMKYIWHFLNTAQWSDSHRQLLAIRLQSTDISGLSIPPIRAAFMIQYRNNLIGKHFKTLMQILALHTHDICTPEQFSLILAAADLGARLWIPEIDDMESYLADLNIGIANLLDAFDVVDPLRILVKIKLHLLAHLPDDIRRFGPAIRFSTEAFEAYNAIFRACSVRSNRQAPSRDIARKLASIERVKHIFAGGYWYNQQCGKWVCAAESVQELLVTIPVFQRHLGWVSPKLVECGTVQLISEKRQPTVDWAGSGYSPYWRDQLGPLPTPNSRWRSALTVAAKNGDLVRPLCWVFALASPGEYILGRVTKILVAEQVLIVLERFVCTEIVHPDFKWPVIRRPNGPEIINGMTSYVLLNPPAIQFVCSVAHDCRRGACQPVAGGKERQEREDTIRDTSLLKHTDDDRFVLNLAAFHNFAEIRRILPREYTCLKLLHDDRESFHRVTALKAQDLRKTRQQKTAAKRKAKTAEKKRIAAEAATEAAETEAQQGTEADTAAQNQKRRAKVAEKKRLAAVAAAEAAAAEMEEEDSDPGSNSESEDDSDNDVDYVPQGRMIPGGDSERTTRAQARAHAV</sequence>
<accession>A0A8H6T4N6</accession>
<dbReference type="PANTHER" id="PTHR31912:SF34">
    <property type="entry name" value="NOTOCHORD-RELATED PROTEIN"/>
    <property type="match status" value="1"/>
</dbReference>
<evidence type="ECO:0000313" key="2">
    <source>
        <dbReference type="EMBL" id="KAF7310181.1"/>
    </source>
</evidence>
<proteinExistence type="predicted"/>
<gene>
    <name evidence="2" type="ORF">MIND_00391700</name>
</gene>
<feature type="region of interest" description="Disordered" evidence="1">
    <location>
        <begin position="743"/>
        <end position="864"/>
    </location>
</feature>
<feature type="compositionally biased region" description="Low complexity" evidence="1">
    <location>
        <begin position="767"/>
        <end position="789"/>
    </location>
</feature>
<dbReference type="AlphaFoldDB" id="A0A8H6T4N6"/>
<organism evidence="2 3">
    <name type="scientific">Mycena indigotica</name>
    <dbReference type="NCBI Taxonomy" id="2126181"/>
    <lineage>
        <taxon>Eukaryota</taxon>
        <taxon>Fungi</taxon>
        <taxon>Dikarya</taxon>
        <taxon>Basidiomycota</taxon>
        <taxon>Agaricomycotina</taxon>
        <taxon>Agaricomycetes</taxon>
        <taxon>Agaricomycetidae</taxon>
        <taxon>Agaricales</taxon>
        <taxon>Marasmiineae</taxon>
        <taxon>Mycenaceae</taxon>
        <taxon>Mycena</taxon>
    </lineage>
</organism>
<dbReference type="GeneID" id="59343262"/>
<comment type="caution">
    <text evidence="2">The sequence shown here is derived from an EMBL/GenBank/DDBJ whole genome shotgun (WGS) entry which is preliminary data.</text>
</comment>
<evidence type="ECO:0000313" key="3">
    <source>
        <dbReference type="Proteomes" id="UP000636479"/>
    </source>
</evidence>
<dbReference type="RefSeq" id="XP_037223631.1">
    <property type="nucleotide sequence ID" value="XM_037360746.1"/>
</dbReference>
<evidence type="ECO:0000256" key="1">
    <source>
        <dbReference type="SAM" id="MobiDB-lite"/>
    </source>
</evidence>
<keyword evidence="3" id="KW-1185">Reference proteome</keyword>
<name>A0A8H6T4N6_9AGAR</name>
<dbReference type="EMBL" id="JACAZF010000003">
    <property type="protein sequence ID" value="KAF7310181.1"/>
    <property type="molecule type" value="Genomic_DNA"/>
</dbReference>
<feature type="compositionally biased region" description="Acidic residues" evidence="1">
    <location>
        <begin position="815"/>
        <end position="837"/>
    </location>
</feature>
<dbReference type="OrthoDB" id="2506088at2759"/>
<dbReference type="PANTHER" id="PTHR31912">
    <property type="entry name" value="IP13529P"/>
    <property type="match status" value="1"/>
</dbReference>
<feature type="compositionally biased region" description="Low complexity" evidence="1">
    <location>
        <begin position="804"/>
        <end position="814"/>
    </location>
</feature>
<feature type="compositionally biased region" description="Basic residues" evidence="1">
    <location>
        <begin position="746"/>
        <end position="757"/>
    </location>
</feature>
<protein>
    <submittedName>
        <fullName evidence="2">FAD-binding-3 domain-containing protein</fullName>
    </submittedName>
</protein>
<reference evidence="2" key="1">
    <citation type="submission" date="2020-05" db="EMBL/GenBank/DDBJ databases">
        <title>Mycena genomes resolve the evolution of fungal bioluminescence.</title>
        <authorList>
            <person name="Tsai I.J."/>
        </authorList>
    </citation>
    <scope>NUCLEOTIDE SEQUENCE</scope>
    <source>
        <strain evidence="2">171206Taipei</strain>
    </source>
</reference>
<feature type="region of interest" description="Disordered" evidence="1">
    <location>
        <begin position="1"/>
        <end position="24"/>
    </location>
</feature>
<dbReference type="Proteomes" id="UP000636479">
    <property type="component" value="Unassembled WGS sequence"/>
</dbReference>